<organism evidence="1 2">
    <name type="scientific">Apostasia shenzhenica</name>
    <dbReference type="NCBI Taxonomy" id="1088818"/>
    <lineage>
        <taxon>Eukaryota</taxon>
        <taxon>Viridiplantae</taxon>
        <taxon>Streptophyta</taxon>
        <taxon>Embryophyta</taxon>
        <taxon>Tracheophyta</taxon>
        <taxon>Spermatophyta</taxon>
        <taxon>Magnoliopsida</taxon>
        <taxon>Liliopsida</taxon>
        <taxon>Asparagales</taxon>
        <taxon>Orchidaceae</taxon>
        <taxon>Apostasioideae</taxon>
        <taxon>Apostasia</taxon>
    </lineage>
</organism>
<reference evidence="1 2" key="1">
    <citation type="journal article" date="2017" name="Nature">
        <title>The Apostasia genome and the evolution of orchids.</title>
        <authorList>
            <person name="Zhang G.Q."/>
            <person name="Liu K.W."/>
            <person name="Li Z."/>
            <person name="Lohaus R."/>
            <person name="Hsiao Y.Y."/>
            <person name="Niu S.C."/>
            <person name="Wang J.Y."/>
            <person name="Lin Y.C."/>
            <person name="Xu Q."/>
            <person name="Chen L.J."/>
            <person name="Yoshida K."/>
            <person name="Fujiwara S."/>
            <person name="Wang Z.W."/>
            <person name="Zhang Y.Q."/>
            <person name="Mitsuda N."/>
            <person name="Wang M."/>
            <person name="Liu G.H."/>
            <person name="Pecoraro L."/>
            <person name="Huang H.X."/>
            <person name="Xiao X.J."/>
            <person name="Lin M."/>
            <person name="Wu X.Y."/>
            <person name="Wu W.L."/>
            <person name="Chen Y.Y."/>
            <person name="Chang S.B."/>
            <person name="Sakamoto S."/>
            <person name="Ohme-Takagi M."/>
            <person name="Yagi M."/>
            <person name="Zeng S.J."/>
            <person name="Shen C.Y."/>
            <person name="Yeh C.M."/>
            <person name="Luo Y.B."/>
            <person name="Tsai W.C."/>
            <person name="Van de Peer Y."/>
            <person name="Liu Z.J."/>
        </authorList>
    </citation>
    <scope>NUCLEOTIDE SEQUENCE [LARGE SCALE GENOMIC DNA]</scope>
    <source>
        <strain evidence="2">cv. Shenzhen</strain>
        <tissue evidence="1">Stem</tissue>
    </source>
</reference>
<evidence type="ECO:0000313" key="1">
    <source>
        <dbReference type="EMBL" id="PKA48758.1"/>
    </source>
</evidence>
<evidence type="ECO:0000313" key="2">
    <source>
        <dbReference type="Proteomes" id="UP000236161"/>
    </source>
</evidence>
<accession>A0A2H9ZZN8</accession>
<dbReference type="EMBL" id="KZ452209">
    <property type="protein sequence ID" value="PKA48758.1"/>
    <property type="molecule type" value="Genomic_DNA"/>
</dbReference>
<gene>
    <name evidence="1" type="ORF">AXF42_Ash018700</name>
</gene>
<proteinExistence type="predicted"/>
<keyword evidence="2" id="KW-1185">Reference proteome</keyword>
<protein>
    <submittedName>
        <fullName evidence="1">Uncharacterized protein</fullName>
    </submittedName>
</protein>
<dbReference type="AlphaFoldDB" id="A0A2H9ZZN8"/>
<sequence length="108" mass="12653">MAIGWRGSQHWKLGSLRVAARYSWRYIKALPTLSKGRTYSSWLLVEELTKTVRKEEDDVDNDMLNREEDSNIEMECGMYFWGGRPATKDWRDTPKLLAMKSVPPQPKF</sequence>
<name>A0A2H9ZZN8_9ASPA</name>
<dbReference type="Proteomes" id="UP000236161">
    <property type="component" value="Unassembled WGS sequence"/>
</dbReference>